<reference evidence="3" key="1">
    <citation type="submission" date="2020-07" db="EMBL/GenBank/DDBJ databases">
        <title>Complete genome sequencing of Clostridia bacterium strain 12CBH8.</title>
        <authorList>
            <person name="Sakamoto M."/>
            <person name="Murakami T."/>
            <person name="Mori H."/>
        </authorList>
    </citation>
    <scope>NUCLEOTIDE SEQUENCE [LARGE SCALE GENOMIC DNA]</scope>
    <source>
        <strain evidence="3">12CBH8</strain>
    </source>
</reference>
<dbReference type="SUPFAM" id="SSF47413">
    <property type="entry name" value="lambda repressor-like DNA-binding domains"/>
    <property type="match status" value="1"/>
</dbReference>
<dbReference type="EMBL" id="AP023321">
    <property type="protein sequence ID" value="BCI60824.1"/>
    <property type="molecule type" value="Genomic_DNA"/>
</dbReference>
<protein>
    <recommendedName>
        <fullName evidence="1">HTH cro/C1-type domain-containing protein</fullName>
    </recommendedName>
</protein>
<gene>
    <name evidence="2" type="ORF">C12CBH8_14630</name>
</gene>
<proteinExistence type="predicted"/>
<dbReference type="InterPro" id="IPR010982">
    <property type="entry name" value="Lambda_DNA-bd_dom_sf"/>
</dbReference>
<keyword evidence="3" id="KW-1185">Reference proteome</keyword>
<dbReference type="Proteomes" id="UP000593890">
    <property type="component" value="Chromosome"/>
</dbReference>
<sequence length="69" mass="7899">MSVARQIKEYIDSNNIPQNRLAKRAGMDEVQLCRSLSGKRKLTVEEYANICDALCVPLERFIRQSNQVS</sequence>
<evidence type="ECO:0000313" key="2">
    <source>
        <dbReference type="EMBL" id="BCI60824.1"/>
    </source>
</evidence>
<accession>A0A7I8D864</accession>
<dbReference type="InterPro" id="IPR001387">
    <property type="entry name" value="Cro/C1-type_HTH"/>
</dbReference>
<dbReference type="GO" id="GO:0003677">
    <property type="term" value="F:DNA binding"/>
    <property type="evidence" value="ECO:0007669"/>
    <property type="project" value="InterPro"/>
</dbReference>
<organism evidence="2 3">
    <name type="scientific">Solibaculum mannosilyticum</name>
    <dbReference type="NCBI Taxonomy" id="2780922"/>
    <lineage>
        <taxon>Bacteria</taxon>
        <taxon>Bacillati</taxon>
        <taxon>Bacillota</taxon>
        <taxon>Clostridia</taxon>
        <taxon>Eubacteriales</taxon>
        <taxon>Oscillospiraceae</taxon>
        <taxon>Solibaculum</taxon>
    </lineage>
</organism>
<dbReference type="CDD" id="cd00093">
    <property type="entry name" value="HTH_XRE"/>
    <property type="match status" value="1"/>
</dbReference>
<dbReference type="RefSeq" id="WP_143269544.1">
    <property type="nucleotide sequence ID" value="NZ_AP023321.1"/>
</dbReference>
<dbReference type="KEGG" id="sman:C12CBH8_14630"/>
<dbReference type="AlphaFoldDB" id="A0A7I8D864"/>
<feature type="domain" description="HTH cro/C1-type" evidence="1">
    <location>
        <begin position="7"/>
        <end position="61"/>
    </location>
</feature>
<evidence type="ECO:0000259" key="1">
    <source>
        <dbReference type="PROSITE" id="PS50943"/>
    </source>
</evidence>
<dbReference type="PROSITE" id="PS50943">
    <property type="entry name" value="HTH_CROC1"/>
    <property type="match status" value="1"/>
</dbReference>
<evidence type="ECO:0000313" key="3">
    <source>
        <dbReference type="Proteomes" id="UP000593890"/>
    </source>
</evidence>
<name>A0A7I8D864_9FIRM</name>
<dbReference type="Gene3D" id="1.10.260.40">
    <property type="entry name" value="lambda repressor-like DNA-binding domains"/>
    <property type="match status" value="1"/>
</dbReference>